<keyword evidence="3" id="KW-0472">Membrane</keyword>
<dbReference type="GO" id="GO:0044732">
    <property type="term" value="C:mitotic spindle pole body"/>
    <property type="evidence" value="ECO:0007669"/>
    <property type="project" value="TreeGrafter"/>
</dbReference>
<proteinExistence type="predicted"/>
<dbReference type="PANTHER" id="PTHR28538:SF1">
    <property type="entry name" value="INTEGRAL INNER NUCLEAR MEMBRANE PROTEIN IMA1"/>
    <property type="match status" value="1"/>
</dbReference>
<feature type="coiled-coil region" evidence="1">
    <location>
        <begin position="164"/>
        <end position="191"/>
    </location>
</feature>
<evidence type="ECO:0000313" key="5">
    <source>
        <dbReference type="Proteomes" id="UP000777482"/>
    </source>
</evidence>
<feature type="compositionally biased region" description="Low complexity" evidence="2">
    <location>
        <begin position="103"/>
        <end position="112"/>
    </location>
</feature>
<feature type="region of interest" description="Disordered" evidence="2">
    <location>
        <begin position="355"/>
        <end position="381"/>
    </location>
</feature>
<dbReference type="Proteomes" id="UP000777482">
    <property type="component" value="Unassembled WGS sequence"/>
</dbReference>
<name>A0A9P7B957_RHOMI</name>
<feature type="region of interest" description="Disordered" evidence="2">
    <location>
        <begin position="394"/>
        <end position="528"/>
    </location>
</feature>
<dbReference type="PANTHER" id="PTHR28538">
    <property type="entry name" value="INTEGRAL INNER NUCLEAR MEMBRANE PROTEIN IMA1"/>
    <property type="match status" value="1"/>
</dbReference>
<feature type="compositionally biased region" description="Low complexity" evidence="2">
    <location>
        <begin position="362"/>
        <end position="381"/>
    </location>
</feature>
<evidence type="ECO:0000256" key="1">
    <source>
        <dbReference type="SAM" id="Coils"/>
    </source>
</evidence>
<keyword evidence="1" id="KW-0175">Coiled coil</keyword>
<dbReference type="InterPro" id="IPR042321">
    <property type="entry name" value="Ima1"/>
</dbReference>
<reference evidence="4 5" key="1">
    <citation type="submission" date="2020-11" db="EMBL/GenBank/DDBJ databases">
        <title>Kefir isolates.</title>
        <authorList>
            <person name="Marcisauskas S."/>
            <person name="Kim Y."/>
            <person name="Blasche S."/>
        </authorList>
    </citation>
    <scope>NUCLEOTIDE SEQUENCE [LARGE SCALE GENOMIC DNA]</scope>
    <source>
        <strain evidence="4 5">KR</strain>
    </source>
</reference>
<feature type="transmembrane region" description="Helical" evidence="3">
    <location>
        <begin position="248"/>
        <end position="267"/>
    </location>
</feature>
<evidence type="ECO:0000256" key="2">
    <source>
        <dbReference type="SAM" id="MobiDB-lite"/>
    </source>
</evidence>
<evidence type="ECO:0008006" key="6">
    <source>
        <dbReference type="Google" id="ProtNLM"/>
    </source>
</evidence>
<dbReference type="GO" id="GO:0071765">
    <property type="term" value="P:nuclear inner membrane organization"/>
    <property type="evidence" value="ECO:0007669"/>
    <property type="project" value="InterPro"/>
</dbReference>
<evidence type="ECO:0000313" key="4">
    <source>
        <dbReference type="EMBL" id="KAG0665643.1"/>
    </source>
</evidence>
<feature type="compositionally biased region" description="Acidic residues" evidence="2">
    <location>
        <begin position="464"/>
        <end position="479"/>
    </location>
</feature>
<evidence type="ECO:0000256" key="3">
    <source>
        <dbReference type="SAM" id="Phobius"/>
    </source>
</evidence>
<feature type="region of interest" description="Disordered" evidence="2">
    <location>
        <begin position="103"/>
        <end position="129"/>
    </location>
</feature>
<comment type="caution">
    <text evidence="4">The sequence shown here is derived from an EMBL/GenBank/DDBJ whole genome shotgun (WGS) entry which is preliminary data.</text>
</comment>
<feature type="compositionally biased region" description="Basic and acidic residues" evidence="2">
    <location>
        <begin position="113"/>
        <end position="122"/>
    </location>
</feature>
<organism evidence="4 5">
    <name type="scientific">Rhodotorula mucilaginosa</name>
    <name type="common">Yeast</name>
    <name type="synonym">Rhodotorula rubra</name>
    <dbReference type="NCBI Taxonomy" id="5537"/>
    <lineage>
        <taxon>Eukaryota</taxon>
        <taxon>Fungi</taxon>
        <taxon>Dikarya</taxon>
        <taxon>Basidiomycota</taxon>
        <taxon>Pucciniomycotina</taxon>
        <taxon>Microbotryomycetes</taxon>
        <taxon>Sporidiobolales</taxon>
        <taxon>Sporidiobolaceae</taxon>
        <taxon>Rhodotorula</taxon>
    </lineage>
</organism>
<gene>
    <name evidence="4" type="ORF">C6P46_006427</name>
</gene>
<keyword evidence="5" id="KW-1185">Reference proteome</keyword>
<accession>A0A9P7B957</accession>
<protein>
    <recommendedName>
        <fullName evidence="6">Ima1 N-terminal domain-containing protein</fullName>
    </recommendedName>
</protein>
<dbReference type="EMBL" id="PUHQ01000008">
    <property type="protein sequence ID" value="KAG0665643.1"/>
    <property type="molecule type" value="Genomic_DNA"/>
</dbReference>
<feature type="transmembrane region" description="Helical" evidence="3">
    <location>
        <begin position="288"/>
        <end position="311"/>
    </location>
</feature>
<feature type="transmembrane region" description="Helical" evidence="3">
    <location>
        <begin position="323"/>
        <end position="344"/>
    </location>
</feature>
<feature type="compositionally biased region" description="Polar residues" evidence="2">
    <location>
        <begin position="516"/>
        <end position="528"/>
    </location>
</feature>
<dbReference type="OrthoDB" id="5966927at2759"/>
<dbReference type="GO" id="GO:0034992">
    <property type="term" value="C:microtubule organizing center attachment site"/>
    <property type="evidence" value="ECO:0007669"/>
    <property type="project" value="TreeGrafter"/>
</dbReference>
<keyword evidence="3" id="KW-0812">Transmembrane</keyword>
<dbReference type="GO" id="GO:0034506">
    <property type="term" value="C:chromosome, centromeric core domain"/>
    <property type="evidence" value="ECO:0007669"/>
    <property type="project" value="TreeGrafter"/>
</dbReference>
<feature type="compositionally biased region" description="Polar residues" evidence="2">
    <location>
        <begin position="415"/>
        <end position="429"/>
    </location>
</feature>
<dbReference type="AlphaFoldDB" id="A0A9P7B957"/>
<keyword evidence="3" id="KW-1133">Transmembrane helix</keyword>
<sequence>MAWLWSGSANRVTCFYCNSHLPLLPPASTPKGKHRQLHHDDAALAAIGSRGDFWCSVCGQITRKDPQTGEILSDEAAHHDPALNNDSFKLRALQLHLLASYPLDESSPSSDDSSARPSHESEIDPYPPLDEYRRSLDLRYPLVCAECAPAVESTIRERDYRVKAQALGWRLRETQRRREEEEKRSDEARRREGRNWAVQGAVWRLRGVAWASTHVTAIAAAYSDYFGPPQPLRAFIERKIGPPLPVGARHLLLVFLLALLSLFWSFWDPTWNAARLERARGRDPIVRYRGAYLAIQMMAYFARLGMVISSWRQQEAEPLSSRHSWTALTVLICSLTALLSATLIPTLRPRTPVRLQARGAKSSSTSLAADSSSSTTSFQSADPLEPLANLSLSHNGSLLVPSPPTTPTPKGVTTRRMQNAEIRNQQSQSPRDRRGSFSLGLRSWTRSSPSPLGVVAASSRSTNDDDPNPLVVDDDESNVDDARETSMDWCPTPPPPPVSTSSSSTSPAFETDRANPNDSPSSSARFSTNHVTFARQRFVPPDTRKPTGLEGMFERVVAVRDDEALLSGGAAPVVAGRDVEMKSLAESTGGSSSSAWGLARWWK</sequence>